<evidence type="ECO:0000313" key="2">
    <source>
        <dbReference type="Proteomes" id="UP000254927"/>
    </source>
</evidence>
<dbReference type="Proteomes" id="UP000254927">
    <property type="component" value="Unassembled WGS sequence"/>
</dbReference>
<protein>
    <submittedName>
        <fullName evidence="1">ABC transporter, phosphonate, periplasmic substrate-binding protein</fullName>
    </submittedName>
</protein>
<dbReference type="AlphaFoldDB" id="A0A378TZV4"/>
<reference evidence="1 2" key="1">
    <citation type="submission" date="2018-06" db="EMBL/GenBank/DDBJ databases">
        <authorList>
            <consortium name="Pathogen Informatics"/>
            <person name="Doyle S."/>
        </authorList>
    </citation>
    <scope>NUCLEOTIDE SEQUENCE [LARGE SCALE GENOMIC DNA]</scope>
    <source>
        <strain evidence="1 2">NCTC10660</strain>
    </source>
</reference>
<proteinExistence type="predicted"/>
<gene>
    <name evidence="1" type="ORF">NCTC10660_01768</name>
</gene>
<dbReference type="GeneID" id="93352753"/>
<dbReference type="RefSeq" id="WP_074898405.1">
    <property type="nucleotide sequence ID" value="NZ_CP031252.1"/>
</dbReference>
<accession>A0A378TZV4</accession>
<evidence type="ECO:0000313" key="1">
    <source>
        <dbReference type="EMBL" id="STZ68261.1"/>
    </source>
</evidence>
<name>A0A378TZV4_NEIEL</name>
<organism evidence="1 2">
    <name type="scientific">Neisseria elongata</name>
    <dbReference type="NCBI Taxonomy" id="495"/>
    <lineage>
        <taxon>Bacteria</taxon>
        <taxon>Pseudomonadati</taxon>
        <taxon>Pseudomonadota</taxon>
        <taxon>Betaproteobacteria</taxon>
        <taxon>Neisseriales</taxon>
        <taxon>Neisseriaceae</taxon>
        <taxon>Neisseria</taxon>
    </lineage>
</organism>
<dbReference type="EMBL" id="UGQW01000002">
    <property type="protein sequence ID" value="STZ68261.1"/>
    <property type="molecule type" value="Genomic_DNA"/>
</dbReference>
<sequence>MLQFTIAPDYLPSHFGTWYLLGDFVRREMNCTIHLNMPGNSDELADTLAGQQDGMAYVNPFSASKLIREQGWIPLLKPACGSDEMVAVCRSHSPYKSLRDIKSGCKISFSDKDMYLIGMRLMEGFDLNEHNTLTFAENSEEAVLSAVFHKRAEIGFLMAETYDNLSDFGKQLFRPIIRSQIDDMHHVMLLHPNSAARAEEVKAAFINLNLSSEGRSILEEFRHSEGFAATEAEEVENMLDLLQTLED</sequence>
<dbReference type="Pfam" id="PF12974">
    <property type="entry name" value="Phosphonate-bd"/>
    <property type="match status" value="1"/>
</dbReference>
<dbReference type="Gene3D" id="3.40.190.10">
    <property type="entry name" value="Periplasmic binding protein-like II"/>
    <property type="match status" value="2"/>
</dbReference>
<dbReference type="SUPFAM" id="SSF53850">
    <property type="entry name" value="Periplasmic binding protein-like II"/>
    <property type="match status" value="1"/>
</dbReference>